<gene>
    <name evidence="2" type="ORF">EJB05_36936</name>
</gene>
<feature type="domain" description="F-box" evidence="1">
    <location>
        <begin position="533"/>
        <end position="569"/>
    </location>
</feature>
<dbReference type="Pfam" id="PF00646">
    <property type="entry name" value="F-box"/>
    <property type="match status" value="2"/>
</dbReference>
<comment type="caution">
    <text evidence="2">The sequence shown here is derived from an EMBL/GenBank/DDBJ whole genome shotgun (WGS) entry which is preliminary data.</text>
</comment>
<reference evidence="2 3" key="1">
    <citation type="journal article" date="2019" name="Sci. Rep.">
        <title>A high-quality genome of Eragrostis curvula grass provides insights into Poaceae evolution and supports new strategies to enhance forage quality.</title>
        <authorList>
            <person name="Carballo J."/>
            <person name="Santos B.A.C.M."/>
            <person name="Zappacosta D."/>
            <person name="Garbus I."/>
            <person name="Selva J.P."/>
            <person name="Gallo C.A."/>
            <person name="Diaz A."/>
            <person name="Albertini E."/>
            <person name="Caccamo M."/>
            <person name="Echenique V."/>
        </authorList>
    </citation>
    <scope>NUCLEOTIDE SEQUENCE [LARGE SCALE GENOMIC DNA]</scope>
    <source>
        <strain evidence="3">cv. Victoria</strain>
        <tissue evidence="2">Leaf</tissue>
    </source>
</reference>
<protein>
    <recommendedName>
        <fullName evidence="1">F-box domain-containing protein</fullName>
    </recommendedName>
</protein>
<dbReference type="InterPro" id="IPR053197">
    <property type="entry name" value="F-box_SCFL_complex_component"/>
</dbReference>
<dbReference type="SUPFAM" id="SSF52047">
    <property type="entry name" value="RNI-like"/>
    <property type="match status" value="1"/>
</dbReference>
<dbReference type="InterPro" id="IPR053781">
    <property type="entry name" value="F-box_AtFBL13-like"/>
</dbReference>
<dbReference type="Proteomes" id="UP000324897">
    <property type="component" value="Unassembled WGS sequence"/>
</dbReference>
<feature type="non-terminal residue" evidence="2">
    <location>
        <position position="1"/>
    </location>
</feature>
<dbReference type="InterPro" id="IPR001810">
    <property type="entry name" value="F-box_dom"/>
</dbReference>
<evidence type="ECO:0000259" key="1">
    <source>
        <dbReference type="PROSITE" id="PS50181"/>
    </source>
</evidence>
<dbReference type="PANTHER" id="PTHR34223:SF80">
    <property type="entry name" value="OS11G0205900 PROTEIN"/>
    <property type="match status" value="1"/>
</dbReference>
<sequence>MNPLPPHVHLLPPACPCLPPLLRLRRPHHVRRNACPEEGKEFEGDPAEAIDEDRTGALPDALLHHVLSFLPAEEAVRTCVLAWRWRHLWKSAPGLRIGCLRDYEWVSVPALRRFVDRLLILRGASPLDTCELRIGDFPEDDDEDHVNCWFRYAIACGVRVLALHVERNNYHDPWLWLDDLPLVSQHLTTLELHCVRCDDSFLDFASCPALEHLKFEYCCFSWSTKISSESAKSLSITDSPFSHSSQLHIHAPNLVSLHLDDFWGRTPVLESMPFLVEAYVRVTVDCVDCCDKLLLCDAGQDCPCEYCSGNIGNGSVLLKGLSRARKLVLISKPQMFIFKRDLRWCPTFSMLKTLLLNDYWCVPGDHRALACILEHSPVLEKLTLQLFSEGPDHKMEMKGTLSSMKRSSVISEHLKIVEIKCEAVDERVYKVLKFLCTFNIMDWKPVPALKFLSTNSELIVPFSILYSLQLLTRVAGRVMWYSGPARLTPRTHQNAWLSVHSSLASFMVVMFDGMPAHKRGKEDEGVPVEIGEEDRISALPDELLHHVLSLVPAEEAVRTCVLAQRWRHLWMSAPGLHIGCLHNNEPMSVAELRMFVDRLFLLRGDSPLDTCKLRIGDFANNDGDEDSVNLWFRRAVACKVRELTLHIEPNNYLLDPWLPLVDLPLVSQYLTRLKLHCVQCDENFLDFASCVALEHLEFDYCDLSWAVNISSGSIKSLSITDSAFQVDNQRVRIYAPNLVSLHLDQLWGRTPILENMPSLVEAFVGVDLDCKDCCHRLCVTGQDCSEYCDSRNTSNGSSVLLKGLSKARKLMLVSEPRMLSTSVLDIVDRYYLEKP</sequence>
<dbReference type="InterPro" id="IPR036047">
    <property type="entry name" value="F-box-like_dom_sf"/>
</dbReference>
<accession>A0A5J9U191</accession>
<organism evidence="2 3">
    <name type="scientific">Eragrostis curvula</name>
    <name type="common">weeping love grass</name>
    <dbReference type="NCBI Taxonomy" id="38414"/>
    <lineage>
        <taxon>Eukaryota</taxon>
        <taxon>Viridiplantae</taxon>
        <taxon>Streptophyta</taxon>
        <taxon>Embryophyta</taxon>
        <taxon>Tracheophyta</taxon>
        <taxon>Spermatophyta</taxon>
        <taxon>Magnoliopsida</taxon>
        <taxon>Liliopsida</taxon>
        <taxon>Poales</taxon>
        <taxon>Poaceae</taxon>
        <taxon>PACMAD clade</taxon>
        <taxon>Chloridoideae</taxon>
        <taxon>Eragrostideae</taxon>
        <taxon>Eragrostidinae</taxon>
        <taxon>Eragrostis</taxon>
    </lineage>
</organism>
<dbReference type="PANTHER" id="PTHR34223">
    <property type="entry name" value="OS11G0201299 PROTEIN"/>
    <property type="match status" value="1"/>
</dbReference>
<evidence type="ECO:0000313" key="3">
    <source>
        <dbReference type="Proteomes" id="UP000324897"/>
    </source>
</evidence>
<proteinExistence type="predicted"/>
<evidence type="ECO:0000313" key="2">
    <source>
        <dbReference type="EMBL" id="TVU16781.1"/>
    </source>
</evidence>
<keyword evidence="3" id="KW-1185">Reference proteome</keyword>
<dbReference type="OrthoDB" id="2411074at2759"/>
<dbReference type="PROSITE" id="PS50181">
    <property type="entry name" value="FBOX"/>
    <property type="match status" value="1"/>
</dbReference>
<dbReference type="CDD" id="cd22160">
    <property type="entry name" value="F-box_AtFBL13-like"/>
    <property type="match status" value="2"/>
</dbReference>
<dbReference type="Gramene" id="TVU16781">
    <property type="protein sequence ID" value="TVU16781"/>
    <property type="gene ID" value="EJB05_36936"/>
</dbReference>
<dbReference type="SMART" id="SM00256">
    <property type="entry name" value="FBOX"/>
    <property type="match status" value="2"/>
</dbReference>
<dbReference type="AlphaFoldDB" id="A0A5J9U191"/>
<dbReference type="Gene3D" id="1.20.1280.50">
    <property type="match status" value="2"/>
</dbReference>
<dbReference type="SUPFAM" id="SSF81383">
    <property type="entry name" value="F-box domain"/>
    <property type="match status" value="2"/>
</dbReference>
<name>A0A5J9U191_9POAL</name>
<dbReference type="EMBL" id="RWGY01000030">
    <property type="protein sequence ID" value="TVU16781.1"/>
    <property type="molecule type" value="Genomic_DNA"/>
</dbReference>